<dbReference type="InterPro" id="IPR002549">
    <property type="entry name" value="AI-2E-like"/>
</dbReference>
<sequence length="109" mass="11538">MLVLFMLLGADKSINAALNFLPLKYVETLFSVIYEVGVVLGKFIRGQSIEAFFVGVMFLSALGVNFALIIGIIVGIANMVPYLGLLVGTVLALAIEIIQPPASNFCGGS</sequence>
<accession>A0A1E5IK30</accession>
<evidence type="ECO:0008006" key="9">
    <source>
        <dbReference type="Google" id="ProtNLM"/>
    </source>
</evidence>
<feature type="transmembrane region" description="Helical" evidence="6">
    <location>
        <begin position="51"/>
        <end position="73"/>
    </location>
</feature>
<dbReference type="EMBL" id="LNVX01000291">
    <property type="protein sequence ID" value="OEG70860.1"/>
    <property type="molecule type" value="Genomic_DNA"/>
</dbReference>
<reference evidence="7 8" key="1">
    <citation type="submission" date="2015-11" db="EMBL/GenBank/DDBJ databases">
        <title>Evidence for parallel genomic evolution in an endosymbiosis of termite gut flagellates.</title>
        <authorList>
            <person name="Zheng H."/>
        </authorList>
    </citation>
    <scope>NUCLEOTIDE SEQUENCE [LARGE SCALE GENOMIC DNA]</scope>
    <source>
        <strain evidence="7 8">CET450</strain>
    </source>
</reference>
<keyword evidence="4 6" id="KW-1133">Transmembrane helix</keyword>
<feature type="transmembrane region" description="Helical" evidence="6">
    <location>
        <begin position="79"/>
        <end position="98"/>
    </location>
</feature>
<comment type="caution">
    <text evidence="7">The sequence shown here is derived from an EMBL/GenBank/DDBJ whole genome shotgun (WGS) entry which is preliminary data.</text>
</comment>
<dbReference type="Pfam" id="PF01594">
    <property type="entry name" value="AI-2E_transport"/>
    <property type="match status" value="1"/>
</dbReference>
<comment type="similarity">
    <text evidence="2">Belongs to the autoinducer-2 exporter (AI-2E) (TC 2.A.86) family.</text>
</comment>
<comment type="subcellular location">
    <subcellularLocation>
        <location evidence="1">Membrane</location>
        <topology evidence="1">Multi-pass membrane protein</topology>
    </subcellularLocation>
</comment>
<evidence type="ECO:0000256" key="3">
    <source>
        <dbReference type="ARBA" id="ARBA00022692"/>
    </source>
</evidence>
<evidence type="ECO:0000256" key="1">
    <source>
        <dbReference type="ARBA" id="ARBA00004141"/>
    </source>
</evidence>
<evidence type="ECO:0000313" key="8">
    <source>
        <dbReference type="Proteomes" id="UP000095237"/>
    </source>
</evidence>
<keyword evidence="3 6" id="KW-0812">Transmembrane</keyword>
<dbReference type="GO" id="GO:0016020">
    <property type="term" value="C:membrane"/>
    <property type="evidence" value="ECO:0007669"/>
    <property type="project" value="UniProtKB-SubCell"/>
</dbReference>
<keyword evidence="8" id="KW-1185">Reference proteome</keyword>
<protein>
    <recommendedName>
        <fullName evidence="9">AI-2E family transporter</fullName>
    </recommendedName>
</protein>
<proteinExistence type="inferred from homology"/>
<evidence type="ECO:0000256" key="5">
    <source>
        <dbReference type="ARBA" id="ARBA00023136"/>
    </source>
</evidence>
<name>A0A1E5IK30_ENDTX</name>
<evidence type="ECO:0000256" key="2">
    <source>
        <dbReference type="ARBA" id="ARBA00009773"/>
    </source>
</evidence>
<dbReference type="Proteomes" id="UP000095237">
    <property type="component" value="Unassembled WGS sequence"/>
</dbReference>
<evidence type="ECO:0000256" key="6">
    <source>
        <dbReference type="SAM" id="Phobius"/>
    </source>
</evidence>
<organism evidence="7 8">
    <name type="scientific">Endomicrobium trichonymphae</name>
    <dbReference type="NCBI Taxonomy" id="1408204"/>
    <lineage>
        <taxon>Bacteria</taxon>
        <taxon>Pseudomonadati</taxon>
        <taxon>Elusimicrobiota</taxon>
        <taxon>Endomicrobiia</taxon>
        <taxon>Endomicrobiales</taxon>
        <taxon>Endomicrobiaceae</taxon>
        <taxon>Candidatus Endomicrobiellum</taxon>
    </lineage>
</organism>
<evidence type="ECO:0000313" key="7">
    <source>
        <dbReference type="EMBL" id="OEG70860.1"/>
    </source>
</evidence>
<evidence type="ECO:0000256" key="4">
    <source>
        <dbReference type="ARBA" id="ARBA00022989"/>
    </source>
</evidence>
<dbReference type="AlphaFoldDB" id="A0A1E5IK30"/>
<gene>
    <name evidence="7" type="ORF">ATZ36_18010</name>
</gene>
<keyword evidence="5 6" id="KW-0472">Membrane</keyword>